<gene>
    <name evidence="2" type="ORF">HYN49_08365</name>
</gene>
<dbReference type="InterPro" id="IPR019619">
    <property type="entry name" value="DUF2490"/>
</dbReference>
<dbReference type="KEGG" id="fpal:HYN49_08365"/>
<dbReference type="AlphaFoldDB" id="A0A2S1SHQ9"/>
<dbReference type="Proteomes" id="UP000244937">
    <property type="component" value="Chromosome"/>
</dbReference>
<keyword evidence="3" id="KW-1185">Reference proteome</keyword>
<dbReference type="SUPFAM" id="SSF56935">
    <property type="entry name" value="Porins"/>
    <property type="match status" value="1"/>
</dbReference>
<organism evidence="2 3">
    <name type="scientific">Flavobacterium pallidum</name>
    <dbReference type="NCBI Taxonomy" id="2172098"/>
    <lineage>
        <taxon>Bacteria</taxon>
        <taxon>Pseudomonadati</taxon>
        <taxon>Bacteroidota</taxon>
        <taxon>Flavobacteriia</taxon>
        <taxon>Flavobacteriales</taxon>
        <taxon>Flavobacteriaceae</taxon>
        <taxon>Flavobacterium</taxon>
    </lineage>
</organism>
<keyword evidence="1" id="KW-0732">Signal</keyword>
<reference evidence="2 3" key="1">
    <citation type="submission" date="2018-05" db="EMBL/GenBank/DDBJ databases">
        <title>Genome sequencing of Flavobacterium sp. HYN0049.</title>
        <authorList>
            <person name="Yi H."/>
            <person name="Baek C."/>
        </authorList>
    </citation>
    <scope>NUCLEOTIDE SEQUENCE [LARGE SCALE GENOMIC DNA]</scope>
    <source>
        <strain evidence="2 3">HYN0049</strain>
    </source>
</reference>
<evidence type="ECO:0000313" key="3">
    <source>
        <dbReference type="Proteomes" id="UP000244937"/>
    </source>
</evidence>
<accession>A0A2S1SHQ9</accession>
<name>A0A2S1SHQ9_9FLAO</name>
<dbReference type="EMBL" id="CP029187">
    <property type="protein sequence ID" value="AWI25911.1"/>
    <property type="molecule type" value="Genomic_DNA"/>
</dbReference>
<proteinExistence type="predicted"/>
<evidence type="ECO:0000313" key="2">
    <source>
        <dbReference type="EMBL" id="AWI25911.1"/>
    </source>
</evidence>
<sequence length="263" mass="31151">MMRQKFSFFLPILVFLFSPIVLAQNTRLSTHNNIGWYGATGNFRLDEKWGFIAEYQWRRDNFITDKQQNMIRISGTYQVHPRVQFRVGYAWAQTFPYGEIPINRYGKDYHEHRAFEMITITDKLSILSLLHRFTLEQRWVGRYTSADLSHEDQFPYRNRFRYMFRMACPLKGESIVDKTSYLVLFNELSVNFGKNVNENVFDQNRLGLLFGHRFNRGFSIEAGYISQILEYGREIDGRNVFQYNNGVMANAIFNFDLSKKSGK</sequence>
<dbReference type="OrthoDB" id="1118734at2"/>
<protein>
    <submittedName>
        <fullName evidence="2">DUF2490 domain-containing protein</fullName>
    </submittedName>
</protein>
<dbReference type="Pfam" id="PF10677">
    <property type="entry name" value="DUF2490"/>
    <property type="match status" value="1"/>
</dbReference>
<feature type="signal peptide" evidence="1">
    <location>
        <begin position="1"/>
        <end position="23"/>
    </location>
</feature>
<evidence type="ECO:0000256" key="1">
    <source>
        <dbReference type="SAM" id="SignalP"/>
    </source>
</evidence>
<feature type="chain" id="PRO_5015434583" evidence="1">
    <location>
        <begin position="24"/>
        <end position="263"/>
    </location>
</feature>